<proteinExistence type="predicted"/>
<dbReference type="AlphaFoldDB" id="A0A671YY30"/>
<gene>
    <name evidence="4" type="primary">si:ch211-105j21.9</name>
</gene>
<keyword evidence="2" id="KW-0472">Membrane</keyword>
<feature type="chain" id="PRO_5025544805" evidence="3">
    <location>
        <begin position="18"/>
        <end position="261"/>
    </location>
</feature>
<feature type="transmembrane region" description="Helical" evidence="2">
    <location>
        <begin position="169"/>
        <end position="189"/>
    </location>
</feature>
<protein>
    <submittedName>
        <fullName evidence="4">Uncharacterized protein</fullName>
    </submittedName>
</protein>
<feature type="signal peptide" evidence="3">
    <location>
        <begin position="1"/>
        <end position="17"/>
    </location>
</feature>
<reference evidence="4" key="2">
    <citation type="submission" date="2025-08" db="UniProtKB">
        <authorList>
            <consortium name="Ensembl"/>
        </authorList>
    </citation>
    <scope>IDENTIFICATION</scope>
</reference>
<dbReference type="Proteomes" id="UP000472265">
    <property type="component" value="Chromosome 6"/>
</dbReference>
<evidence type="ECO:0000256" key="3">
    <source>
        <dbReference type="SAM" id="SignalP"/>
    </source>
</evidence>
<evidence type="ECO:0000256" key="1">
    <source>
        <dbReference type="SAM" id="MobiDB-lite"/>
    </source>
</evidence>
<organism evidence="4 5">
    <name type="scientific">Sparus aurata</name>
    <name type="common">Gilthead sea bream</name>
    <dbReference type="NCBI Taxonomy" id="8175"/>
    <lineage>
        <taxon>Eukaryota</taxon>
        <taxon>Metazoa</taxon>
        <taxon>Chordata</taxon>
        <taxon>Craniata</taxon>
        <taxon>Vertebrata</taxon>
        <taxon>Euteleostomi</taxon>
        <taxon>Actinopterygii</taxon>
        <taxon>Neopterygii</taxon>
        <taxon>Teleostei</taxon>
        <taxon>Neoteleostei</taxon>
        <taxon>Acanthomorphata</taxon>
        <taxon>Eupercaria</taxon>
        <taxon>Spariformes</taxon>
        <taxon>Sparidae</taxon>
        <taxon>Sparus</taxon>
    </lineage>
</organism>
<evidence type="ECO:0000313" key="5">
    <source>
        <dbReference type="Proteomes" id="UP000472265"/>
    </source>
</evidence>
<dbReference type="GeneTree" id="ENSGT00970000193581"/>
<reference evidence="4" key="3">
    <citation type="submission" date="2025-09" db="UniProtKB">
        <authorList>
            <consortium name="Ensembl"/>
        </authorList>
    </citation>
    <scope>IDENTIFICATION</scope>
</reference>
<dbReference type="InParanoid" id="A0A671YY30"/>
<feature type="region of interest" description="Disordered" evidence="1">
    <location>
        <begin position="127"/>
        <end position="148"/>
    </location>
</feature>
<keyword evidence="3" id="KW-0732">Signal</keyword>
<reference evidence="4" key="1">
    <citation type="submission" date="2021-04" db="EMBL/GenBank/DDBJ databases">
        <authorList>
            <consortium name="Wellcome Sanger Institute Data Sharing"/>
        </authorList>
    </citation>
    <scope>NUCLEOTIDE SEQUENCE [LARGE SCALE GENOMIC DNA]</scope>
</reference>
<accession>A0A671YY30</accession>
<evidence type="ECO:0000256" key="2">
    <source>
        <dbReference type="SAM" id="Phobius"/>
    </source>
</evidence>
<keyword evidence="5" id="KW-1185">Reference proteome</keyword>
<keyword evidence="2" id="KW-1133">Transmembrane helix</keyword>
<evidence type="ECO:0000313" key="4">
    <source>
        <dbReference type="Ensembl" id="ENSSAUP00010066709.1"/>
    </source>
</evidence>
<dbReference type="Ensembl" id="ENSSAUT00010069850.1">
    <property type="protein sequence ID" value="ENSSAUP00010066709.1"/>
    <property type="gene ID" value="ENSSAUG00010026570.1"/>
</dbReference>
<keyword evidence="2" id="KW-0812">Transmembrane</keyword>
<dbReference type="OMA" id="FKMAHTD"/>
<sequence length="261" mass="28177">MILLCLFYGSVFQLVFCYPIQNLMTMDTILPTLACYLLAISSAVAQTENGKLTTTTTITTSDLNLTHTTALVTPTDSTVHETVTNLTDNTSPSTSMTQHSLTFTTTAATTESKSPLQTSQSTTIMTPLTDSTSLTSTTPGTHTPTFTAMTTPAMQTTGALRLSSSEKNMTIIFSAVLGMFAVALIGFMLHKCKHKIQYLHRPLNTDDTDAFVAEDDTLVISGGLYDGHPIYDNVPTVSEDQSQFRLDKETESQISSSGNIS</sequence>
<name>A0A671YY30_SPAAU</name>